<feature type="compositionally biased region" description="Low complexity" evidence="3">
    <location>
        <begin position="439"/>
        <end position="449"/>
    </location>
</feature>
<dbReference type="SUPFAM" id="SSF111369">
    <property type="entry name" value="HlyD-like secretion proteins"/>
    <property type="match status" value="1"/>
</dbReference>
<dbReference type="Pfam" id="PF25919">
    <property type="entry name" value="BSH_CusB"/>
    <property type="match status" value="1"/>
</dbReference>
<dbReference type="Pfam" id="PF11604">
    <property type="entry name" value="CusF_Ec"/>
    <property type="match status" value="1"/>
</dbReference>
<accession>A0AAV3UZP1</accession>
<organism evidence="9 10">
    <name type="scientific">Paraglaciecola chathamensis S18K6</name>
    <dbReference type="NCBI Taxonomy" id="1127672"/>
    <lineage>
        <taxon>Bacteria</taxon>
        <taxon>Pseudomonadati</taxon>
        <taxon>Pseudomonadota</taxon>
        <taxon>Gammaproteobacteria</taxon>
        <taxon>Alteromonadales</taxon>
        <taxon>Alteromonadaceae</taxon>
        <taxon>Paraglaciecola</taxon>
    </lineage>
</organism>
<feature type="domain" description="CusB-like barrel-sandwich hybrid" evidence="6">
    <location>
        <begin position="142"/>
        <end position="256"/>
    </location>
</feature>
<dbReference type="PANTHER" id="PTHR30097">
    <property type="entry name" value="CATION EFFLUX SYSTEM PROTEIN CUSB"/>
    <property type="match status" value="1"/>
</dbReference>
<dbReference type="EMBL" id="BAEM01000032">
    <property type="protein sequence ID" value="GAC10199.1"/>
    <property type="molecule type" value="Genomic_DNA"/>
</dbReference>
<dbReference type="Gene3D" id="2.40.50.320">
    <property type="entry name" value="Copper binding periplasmic protein CusF"/>
    <property type="match status" value="1"/>
</dbReference>
<evidence type="ECO:0000259" key="7">
    <source>
        <dbReference type="Pfam" id="PF25954"/>
    </source>
</evidence>
<sequence length="545" mass="60312">MKIHMRVVIALIVGGVIGAGISTLLFSSPAMNEHKKVSNQTAKDNKASNQQREPLYWVAPMDPNFRKDKPGKSPMGMDLIPFYGNQSGAENSISEQAGAVKISPDVVNNLGVRTARAKMATLNNTIETVGYVKYNEDTIIHMHPRVEGWVDALYVSTAGETVSKGQKMYGIYSPQLVSAQEEYLLAKKGQSRVIIDAARQRLLALHMPKEAMQQLDSDGKVLQSVTFYAPQSGVLEHLKIRHGFYVKPGDTLLSIASLDEVWVEAEVFEQQAALLEEGLGVNMDVAYLPDRQWQGKLDYIYPSLDKTTRALRVRLRFDNPERLLKPNMYSNITIEGKHDAATLTVPREAVIRTGNQDRVVLALGEGYFKSVAVTLGKMSREAIEVTSGIEMGDEVVTSAQFLIDSQSSISSDFVRMDHDNGFGSSGQDNDSMQAHAEMSMSMDMESPSPEQKHSQNQSLKTTPEQARVRGTVNSINIEQRSANISRGPIEKWGRGPATMVFTFAEHIDEHMLHQLHANSQIEFTFEIIDGDFVIVALSIIDEGAP</sequence>
<evidence type="ECO:0000256" key="3">
    <source>
        <dbReference type="SAM" id="MobiDB-lite"/>
    </source>
</evidence>
<feature type="region of interest" description="Disordered" evidence="3">
    <location>
        <begin position="439"/>
        <end position="467"/>
    </location>
</feature>
<dbReference type="AlphaFoldDB" id="A0AAV3UZP1"/>
<dbReference type="Proteomes" id="UP000006320">
    <property type="component" value="Unassembled WGS sequence"/>
</dbReference>
<feature type="domain" description="Heavy metal binding" evidence="4">
    <location>
        <begin position="56"/>
        <end position="81"/>
    </location>
</feature>
<dbReference type="Gene3D" id="2.40.30.170">
    <property type="match status" value="1"/>
</dbReference>
<evidence type="ECO:0000259" key="8">
    <source>
        <dbReference type="Pfam" id="PF25975"/>
    </source>
</evidence>
<dbReference type="InterPro" id="IPR042230">
    <property type="entry name" value="CusF_sf"/>
</dbReference>
<dbReference type="GO" id="GO:0015679">
    <property type="term" value="P:plasma membrane copper ion transport"/>
    <property type="evidence" value="ECO:0007669"/>
    <property type="project" value="TreeGrafter"/>
</dbReference>
<name>A0AAV3UZP1_9ALTE</name>
<evidence type="ECO:0000259" key="4">
    <source>
        <dbReference type="Pfam" id="PF19335"/>
    </source>
</evidence>
<dbReference type="GO" id="GO:0030288">
    <property type="term" value="C:outer membrane-bounded periplasmic space"/>
    <property type="evidence" value="ECO:0007669"/>
    <property type="project" value="TreeGrafter"/>
</dbReference>
<feature type="domain" description="CusB-like three alpha-helical bundle" evidence="5">
    <location>
        <begin position="176"/>
        <end position="221"/>
    </location>
</feature>
<evidence type="ECO:0000256" key="1">
    <source>
        <dbReference type="ARBA" id="ARBA00009477"/>
    </source>
</evidence>
<dbReference type="GO" id="GO:0046914">
    <property type="term" value="F:transition metal ion binding"/>
    <property type="evidence" value="ECO:0007669"/>
    <property type="project" value="TreeGrafter"/>
</dbReference>
<dbReference type="GO" id="GO:0060003">
    <property type="term" value="P:copper ion export"/>
    <property type="evidence" value="ECO:0007669"/>
    <property type="project" value="TreeGrafter"/>
</dbReference>
<evidence type="ECO:0000313" key="9">
    <source>
        <dbReference type="EMBL" id="GAC10199.1"/>
    </source>
</evidence>
<feature type="domain" description="CusB-like beta-barrel" evidence="7">
    <location>
        <begin position="260"/>
        <end position="336"/>
    </location>
</feature>
<dbReference type="InterPro" id="IPR006143">
    <property type="entry name" value="RND_pump_MFP"/>
</dbReference>
<comment type="caution">
    <text evidence="9">The sequence shown here is derived from an EMBL/GenBank/DDBJ whole genome shotgun (WGS) entry which is preliminary data.</text>
</comment>
<protein>
    <submittedName>
        <fullName evidence="9">Cu(I)/Ag(I) efflux system membrane protein CusB</fullName>
    </submittedName>
</protein>
<dbReference type="Gene3D" id="6.10.140.730">
    <property type="match status" value="1"/>
</dbReference>
<dbReference type="InterPro" id="IPR058649">
    <property type="entry name" value="CzcB_C"/>
</dbReference>
<dbReference type="Gene3D" id="2.40.420.20">
    <property type="match status" value="1"/>
</dbReference>
<dbReference type="Pfam" id="PF19335">
    <property type="entry name" value="HMBD"/>
    <property type="match status" value="1"/>
</dbReference>
<feature type="compositionally biased region" description="Polar residues" evidence="3">
    <location>
        <begin position="454"/>
        <end position="464"/>
    </location>
</feature>
<dbReference type="GO" id="GO:0016020">
    <property type="term" value="C:membrane"/>
    <property type="evidence" value="ECO:0007669"/>
    <property type="project" value="InterPro"/>
</dbReference>
<dbReference type="PANTHER" id="PTHR30097:SF15">
    <property type="entry name" value="CATION EFFLUX SYSTEM PROTEIN CUSB"/>
    <property type="match status" value="1"/>
</dbReference>
<evidence type="ECO:0000313" key="10">
    <source>
        <dbReference type="Proteomes" id="UP000006320"/>
    </source>
</evidence>
<feature type="domain" description="CzcB-like C-terminal circularly permuted SH3-like" evidence="8">
    <location>
        <begin position="343"/>
        <end position="403"/>
    </location>
</feature>
<dbReference type="InterPro" id="IPR021647">
    <property type="entry name" value="CusF_Ec"/>
</dbReference>
<dbReference type="InterPro" id="IPR058792">
    <property type="entry name" value="Beta-barrel_RND_2"/>
</dbReference>
<dbReference type="GO" id="GO:0022857">
    <property type="term" value="F:transmembrane transporter activity"/>
    <property type="evidence" value="ECO:0007669"/>
    <property type="project" value="InterPro"/>
</dbReference>
<dbReference type="Pfam" id="PF25975">
    <property type="entry name" value="CzcB_C"/>
    <property type="match status" value="1"/>
</dbReference>
<dbReference type="NCBIfam" id="TIGR01730">
    <property type="entry name" value="RND_mfp"/>
    <property type="match status" value="1"/>
</dbReference>
<keyword evidence="2" id="KW-0813">Transport</keyword>
<dbReference type="InterPro" id="IPR051909">
    <property type="entry name" value="MFP_Cation_Efflux"/>
</dbReference>
<dbReference type="RefSeq" id="WP_007987947.1">
    <property type="nucleotide sequence ID" value="NZ_BAEM01000032.1"/>
</dbReference>
<reference evidence="9 10" key="1">
    <citation type="journal article" date="2017" name="Antonie Van Leeuwenhoek">
        <title>Rhizobium rhizosphaerae sp. nov., a novel species isolated from rice rhizosphere.</title>
        <authorList>
            <person name="Zhao J.J."/>
            <person name="Zhang J."/>
            <person name="Zhang R.J."/>
            <person name="Zhang C.W."/>
            <person name="Yin H.Q."/>
            <person name="Zhang X.X."/>
        </authorList>
    </citation>
    <scope>NUCLEOTIDE SEQUENCE [LARGE SCALE GENOMIC DNA]</scope>
    <source>
        <strain evidence="9 10">S18K6</strain>
    </source>
</reference>
<dbReference type="Pfam" id="PF25869">
    <property type="entry name" value="3HB_CusB"/>
    <property type="match status" value="1"/>
</dbReference>
<dbReference type="FunFam" id="2.40.30.170:FF:000010">
    <property type="entry name" value="Efflux RND transporter periplasmic adaptor subunit"/>
    <property type="match status" value="1"/>
</dbReference>
<dbReference type="InterPro" id="IPR058791">
    <property type="entry name" value="3HB_CusB"/>
</dbReference>
<dbReference type="Gene3D" id="2.40.50.100">
    <property type="match status" value="1"/>
</dbReference>
<dbReference type="InterPro" id="IPR058790">
    <property type="entry name" value="BSH_CusB"/>
</dbReference>
<dbReference type="InterPro" id="IPR045800">
    <property type="entry name" value="HMBD"/>
</dbReference>
<evidence type="ECO:0000259" key="6">
    <source>
        <dbReference type="Pfam" id="PF25919"/>
    </source>
</evidence>
<proteinExistence type="inferred from homology"/>
<dbReference type="Pfam" id="PF25954">
    <property type="entry name" value="Beta-barrel_RND_2"/>
    <property type="match status" value="1"/>
</dbReference>
<comment type="similarity">
    <text evidence="1">Belongs to the membrane fusion protein (MFP) (TC 8.A.1) family.</text>
</comment>
<evidence type="ECO:0000256" key="2">
    <source>
        <dbReference type="ARBA" id="ARBA00022448"/>
    </source>
</evidence>
<gene>
    <name evidence="9" type="primary">cusB</name>
    <name evidence="9" type="ORF">GCHA_2249</name>
</gene>
<evidence type="ECO:0000259" key="5">
    <source>
        <dbReference type="Pfam" id="PF25869"/>
    </source>
</evidence>